<dbReference type="InterPro" id="IPR054207">
    <property type="entry name" value="DUF6913"/>
</dbReference>
<accession>A0AAU6P098</accession>
<name>A0AAU6P098_9FLAO</name>
<reference evidence="1 3" key="1">
    <citation type="submission" date="2023-10" db="EMBL/GenBank/DDBJ databases">
        <title>Culture-based analysis of two novel bacteria associated with mangrove crab gills.</title>
        <authorList>
            <person name="Yang X."/>
            <person name="Garuglieri E."/>
            <person name="Van Goethem M.W."/>
            <person name="Fusi M."/>
            <person name="Marasco R."/>
            <person name="Daffonchio D.G."/>
        </authorList>
    </citation>
    <scope>NUCLEOTIDE SEQUENCE [LARGE SCALE GENOMIC DNA]</scope>
    <source>
        <strain evidence="2">UG2-1</strain>
        <strain evidence="1">UG2-2</strain>
        <strain evidence="3">UG2_2</strain>
    </source>
</reference>
<protein>
    <submittedName>
        <fullName evidence="1">Uncharacterized protein</fullName>
    </submittedName>
</protein>
<dbReference type="RefSeq" id="WP_338730874.1">
    <property type="nucleotide sequence ID" value="NZ_CP136924.1"/>
</dbReference>
<gene>
    <name evidence="2" type="ORF">R3L15_07405</name>
    <name evidence="1" type="ORF">R3L16_14180</name>
</gene>
<dbReference type="Pfam" id="PF21857">
    <property type="entry name" value="DUF6913"/>
    <property type="match status" value="1"/>
</dbReference>
<dbReference type="EMBL" id="CP136924">
    <property type="protein sequence ID" value="WXA02874.1"/>
    <property type="molecule type" value="Genomic_DNA"/>
</dbReference>
<dbReference type="AlphaFoldDB" id="A0AAU6P098"/>
<dbReference type="EMBL" id="CP136925">
    <property type="protein sequence ID" value="WXA11964.1"/>
    <property type="molecule type" value="Genomic_DNA"/>
</dbReference>
<dbReference type="KEGG" id="mcaa:R3L15_07405"/>
<organism evidence="1 3">
    <name type="scientific">Mangrovimonas cancribranchiae</name>
    <dbReference type="NCBI Taxonomy" id="3080055"/>
    <lineage>
        <taxon>Bacteria</taxon>
        <taxon>Pseudomonadati</taxon>
        <taxon>Bacteroidota</taxon>
        <taxon>Flavobacteriia</taxon>
        <taxon>Flavobacteriales</taxon>
        <taxon>Flavobacteriaceae</taxon>
        <taxon>Mangrovimonas</taxon>
    </lineage>
</organism>
<evidence type="ECO:0000313" key="1">
    <source>
        <dbReference type="EMBL" id="WXA02874.1"/>
    </source>
</evidence>
<keyword evidence="3" id="KW-1185">Reference proteome</keyword>
<dbReference type="Proteomes" id="UP001368318">
    <property type="component" value="Chromosome"/>
</dbReference>
<sequence length="175" mass="20318">MILKGFKEKSIKKQLNLILKSPNTSFKETPIENMGIIFNADETIDFEGLKSLSNVIGVKPNKLKVIAFTPQKKDMTYSWDTCFNPKDFSWNGKVINSELQTFIDTDFDILISFYKQDILELRYITAASKAKFKVGVYLQDERLNDLIIKTNLNQLESFKTELYKYLKVLNKITHD</sequence>
<evidence type="ECO:0000313" key="2">
    <source>
        <dbReference type="EMBL" id="WXA11964.1"/>
    </source>
</evidence>
<proteinExistence type="predicted"/>
<evidence type="ECO:0000313" key="3">
    <source>
        <dbReference type="Proteomes" id="UP001368318"/>
    </source>
</evidence>